<gene>
    <name evidence="1" type="ORF">XBKQ1_2560046</name>
</gene>
<organism evidence="1 2">
    <name type="scientific">Xenorhabdus bovienii str. kraussei Quebec</name>
    <dbReference type="NCBI Taxonomy" id="1398203"/>
    <lineage>
        <taxon>Bacteria</taxon>
        <taxon>Pseudomonadati</taxon>
        <taxon>Pseudomonadota</taxon>
        <taxon>Gammaproteobacteria</taxon>
        <taxon>Enterobacterales</taxon>
        <taxon>Morganellaceae</taxon>
        <taxon>Xenorhabdus</taxon>
    </lineage>
</organism>
<name>A0A077P770_XENBV</name>
<protein>
    <submittedName>
        <fullName evidence="1">Similarities with salicylate-5-hydroxylase small oxygenase component</fullName>
    </submittedName>
</protein>
<evidence type="ECO:0000313" key="1">
    <source>
        <dbReference type="EMBL" id="CDH20295.1"/>
    </source>
</evidence>
<comment type="caution">
    <text evidence="1">The sequence shown here is derived from an EMBL/GenBank/DDBJ whole genome shotgun (WGS) entry which is preliminary data.</text>
</comment>
<accession>A0A077P770</accession>
<dbReference type="RefSeq" id="WP_038249345.1">
    <property type="nucleotide sequence ID" value="NZ_CAWLZI010000239.1"/>
</dbReference>
<dbReference type="InterPro" id="IPR032710">
    <property type="entry name" value="NTF2-like_dom_sf"/>
</dbReference>
<dbReference type="Gene3D" id="3.10.450.50">
    <property type="match status" value="1"/>
</dbReference>
<dbReference type="EMBL" id="CBSY010000175">
    <property type="protein sequence ID" value="CDH20295.1"/>
    <property type="molecule type" value="Genomic_DNA"/>
</dbReference>
<dbReference type="SUPFAM" id="SSF54427">
    <property type="entry name" value="NTF2-like"/>
    <property type="match status" value="1"/>
</dbReference>
<dbReference type="HOGENOM" id="CLU_137193_0_0_6"/>
<proteinExistence type="predicted"/>
<reference evidence="1" key="1">
    <citation type="submission" date="2013-07" db="EMBL/GenBank/DDBJ databases">
        <title>Sub-species coevolution in mutualistic symbiosis.</title>
        <authorList>
            <person name="Murfin K."/>
            <person name="Klassen J."/>
            <person name="Lee M."/>
            <person name="Forst S."/>
            <person name="Stock P."/>
            <person name="Goodrich-Blair H."/>
        </authorList>
    </citation>
    <scope>NUCLEOTIDE SEQUENCE [LARGE SCALE GENOMIC DNA]</scope>
    <source>
        <strain evidence="1">Kraussei Quebec</strain>
    </source>
</reference>
<dbReference type="Proteomes" id="UP000028500">
    <property type="component" value="Unassembled WGS sequence"/>
</dbReference>
<sequence>MNDRNDFEIWFAVNKLYSLYNRELDAKRLNNWASYLTDDCIYRVTSKQNIDNGWDLCFVYCEGKNMAEDRASALSGSIYFRDRVQQRIVSNILLTKIERDGNKILAHVMTTFAIHESICGQENKLLVSGTTQDIIEYQDNVALFKERLCICTPDIITDSIVYPI</sequence>
<dbReference type="AlphaFoldDB" id="A0A077P770"/>
<keyword evidence="2" id="KW-1185">Reference proteome</keyword>
<dbReference type="OrthoDB" id="2674149at2"/>
<evidence type="ECO:0000313" key="2">
    <source>
        <dbReference type="Proteomes" id="UP000028500"/>
    </source>
</evidence>